<proteinExistence type="predicted"/>
<name>A0A1H2WX52_9PSEU</name>
<reference evidence="4" key="1">
    <citation type="submission" date="2016-10" db="EMBL/GenBank/DDBJ databases">
        <authorList>
            <person name="Varghese N."/>
            <person name="Submissions S."/>
        </authorList>
    </citation>
    <scope>NUCLEOTIDE SEQUENCE [LARGE SCALE GENOMIC DNA]</scope>
    <source>
        <strain evidence="4">CGMCC 4.3530</strain>
    </source>
</reference>
<evidence type="ECO:0000313" key="3">
    <source>
        <dbReference type="EMBL" id="SDW84844.1"/>
    </source>
</evidence>
<dbReference type="PROSITE" id="PS51257">
    <property type="entry name" value="PROKAR_LIPOPROTEIN"/>
    <property type="match status" value="1"/>
</dbReference>
<keyword evidence="2" id="KW-0732">Signal</keyword>
<dbReference type="STRING" id="418495.SAMN05216215_1005302"/>
<dbReference type="AlphaFoldDB" id="A0A1H2WX52"/>
<feature type="compositionally biased region" description="Pro residues" evidence="1">
    <location>
        <begin position="100"/>
        <end position="109"/>
    </location>
</feature>
<protein>
    <submittedName>
        <fullName evidence="3">Uncharacterized protein</fullName>
    </submittedName>
</protein>
<dbReference type="RefSeq" id="WP_093263003.1">
    <property type="nucleotide sequence ID" value="NZ_FNOK01000005.1"/>
</dbReference>
<gene>
    <name evidence="3" type="ORF">SAMN05216215_1005302</name>
</gene>
<evidence type="ECO:0000313" key="4">
    <source>
        <dbReference type="Proteomes" id="UP000199529"/>
    </source>
</evidence>
<dbReference type="InterPro" id="IPR006311">
    <property type="entry name" value="TAT_signal"/>
</dbReference>
<organism evidence="3 4">
    <name type="scientific">Saccharopolyspora shandongensis</name>
    <dbReference type="NCBI Taxonomy" id="418495"/>
    <lineage>
        <taxon>Bacteria</taxon>
        <taxon>Bacillati</taxon>
        <taxon>Actinomycetota</taxon>
        <taxon>Actinomycetes</taxon>
        <taxon>Pseudonocardiales</taxon>
        <taxon>Pseudonocardiaceae</taxon>
        <taxon>Saccharopolyspora</taxon>
    </lineage>
</organism>
<sequence>MESPSRARSVLGRRSVLRLFAAVPVAAALTSACSSAPEEPDPLVALAAAAKSDAQLAKAIAQAHSGLADTAGEVAAVRSEHAAALEREVDRVNPRDPEDPPSVPEPAPQQAPSSAGTATKALRDALTGAQDRAAQLVPGAEPYRAGLLGSVAASCASLREVLG</sequence>
<dbReference type="Proteomes" id="UP000199529">
    <property type="component" value="Unassembled WGS sequence"/>
</dbReference>
<evidence type="ECO:0000256" key="2">
    <source>
        <dbReference type="SAM" id="SignalP"/>
    </source>
</evidence>
<accession>A0A1H2WX52</accession>
<feature type="chain" id="PRO_5039538633" evidence="2">
    <location>
        <begin position="37"/>
        <end position="163"/>
    </location>
</feature>
<feature type="signal peptide" evidence="2">
    <location>
        <begin position="1"/>
        <end position="36"/>
    </location>
</feature>
<dbReference type="OrthoDB" id="5192349at2"/>
<keyword evidence="4" id="KW-1185">Reference proteome</keyword>
<evidence type="ECO:0000256" key="1">
    <source>
        <dbReference type="SAM" id="MobiDB-lite"/>
    </source>
</evidence>
<dbReference type="PROSITE" id="PS51318">
    <property type="entry name" value="TAT"/>
    <property type="match status" value="1"/>
</dbReference>
<feature type="region of interest" description="Disordered" evidence="1">
    <location>
        <begin position="85"/>
        <end position="118"/>
    </location>
</feature>
<feature type="compositionally biased region" description="Basic and acidic residues" evidence="1">
    <location>
        <begin position="85"/>
        <end position="98"/>
    </location>
</feature>
<dbReference type="EMBL" id="FNOK01000005">
    <property type="protein sequence ID" value="SDW84844.1"/>
    <property type="molecule type" value="Genomic_DNA"/>
</dbReference>